<dbReference type="PROSITE" id="PS50191">
    <property type="entry name" value="CRAL_TRIO"/>
    <property type="match status" value="1"/>
</dbReference>
<dbReference type="InParanoid" id="A0A1E7EV76"/>
<reference evidence="2 3" key="1">
    <citation type="submission" date="2016-09" db="EMBL/GenBank/DDBJ databases">
        <title>Extensive genetic diversity and differential bi-allelic expression allows diatom success in the polar Southern Ocean.</title>
        <authorList>
            <consortium name="DOE Joint Genome Institute"/>
            <person name="Mock T."/>
            <person name="Otillar R.P."/>
            <person name="Strauss J."/>
            <person name="Dupont C."/>
            <person name="Frickenhaus S."/>
            <person name="Maumus F."/>
            <person name="Mcmullan M."/>
            <person name="Sanges R."/>
            <person name="Schmutz J."/>
            <person name="Toseland A."/>
            <person name="Valas R."/>
            <person name="Veluchamy A."/>
            <person name="Ward B.J."/>
            <person name="Allen A."/>
            <person name="Barry K."/>
            <person name="Falciatore A."/>
            <person name="Ferrante M."/>
            <person name="Fortunato A.E."/>
            <person name="Gloeckner G."/>
            <person name="Gruber A."/>
            <person name="Hipkin R."/>
            <person name="Janech M."/>
            <person name="Kroth P."/>
            <person name="Leese F."/>
            <person name="Lindquist E."/>
            <person name="Lyon B.R."/>
            <person name="Martin J."/>
            <person name="Mayer C."/>
            <person name="Parker M."/>
            <person name="Quesneville H."/>
            <person name="Raymond J."/>
            <person name="Uhlig C."/>
            <person name="Valentin K.U."/>
            <person name="Worden A.Z."/>
            <person name="Armbrust E.V."/>
            <person name="Bowler C."/>
            <person name="Green B."/>
            <person name="Moulton V."/>
            <person name="Van Oosterhout C."/>
            <person name="Grigoriev I."/>
        </authorList>
    </citation>
    <scope>NUCLEOTIDE SEQUENCE [LARGE SCALE GENOMIC DNA]</scope>
    <source>
        <strain evidence="2 3">CCMP1102</strain>
    </source>
</reference>
<evidence type="ECO:0000313" key="2">
    <source>
        <dbReference type="EMBL" id="OEU09714.1"/>
    </source>
</evidence>
<dbReference type="InterPro" id="IPR001251">
    <property type="entry name" value="CRAL-TRIO_dom"/>
</dbReference>
<dbReference type="OrthoDB" id="2015280at2759"/>
<dbReference type="InterPro" id="IPR036865">
    <property type="entry name" value="CRAL-TRIO_dom_sf"/>
</dbReference>
<dbReference type="KEGG" id="fcy:FRACYDRAFT_247970"/>
<gene>
    <name evidence="2" type="ORF">FRACYDRAFT_247970</name>
</gene>
<dbReference type="SUPFAM" id="SSF52087">
    <property type="entry name" value="CRAL/TRIO domain"/>
    <property type="match status" value="1"/>
</dbReference>
<evidence type="ECO:0000259" key="1">
    <source>
        <dbReference type="PROSITE" id="PS50191"/>
    </source>
</evidence>
<sequence length="418" mass="45925">MIDGTQEYTAFAPKIMVGWGDDAFPSQVVFLSEGSESILCSNLPGGLHRTTPDSIINYASAFSSSSSPFVTLEKAGKGVTPSSISTTTIIPAAAAVKTSTIPAITTRRRERVVLSATTSSSAAASRRGKRIETKKDIQLLLDRNRRVVNSLATVSVGNDNDNEENNDDDVVVVSEVIRLRFALAFETGWEAKIALREALDYRKTTRGKAIMEAALQAYNAATKEQGKWNNDIVRDSAPHASLINKYVTSKTFVTLAPADGDLVYVIRASLIDDTKLMNEVTVDQLSDFFLYVKEIHHLVANQRSEQTGRLCEVILANDITGVRKPPDPRFSKALSSSSAQYEKLYPSLAGPTMILNLPFILQAFASFFKPLFPKSIQKKLKFLRAPVLGSLRDLTPLAIYNGSKRQSFLLEIDKLLKQ</sequence>
<proteinExistence type="predicted"/>
<feature type="domain" description="CRAL-TRIO" evidence="1">
    <location>
        <begin position="239"/>
        <end position="418"/>
    </location>
</feature>
<dbReference type="EMBL" id="KV784374">
    <property type="protein sequence ID" value="OEU09714.1"/>
    <property type="molecule type" value="Genomic_DNA"/>
</dbReference>
<accession>A0A1E7EV76</accession>
<keyword evidence="3" id="KW-1185">Reference proteome</keyword>
<organism evidence="2 3">
    <name type="scientific">Fragilariopsis cylindrus CCMP1102</name>
    <dbReference type="NCBI Taxonomy" id="635003"/>
    <lineage>
        <taxon>Eukaryota</taxon>
        <taxon>Sar</taxon>
        <taxon>Stramenopiles</taxon>
        <taxon>Ochrophyta</taxon>
        <taxon>Bacillariophyta</taxon>
        <taxon>Bacillariophyceae</taxon>
        <taxon>Bacillariophycidae</taxon>
        <taxon>Bacillariales</taxon>
        <taxon>Bacillariaceae</taxon>
        <taxon>Fragilariopsis</taxon>
    </lineage>
</organism>
<name>A0A1E7EV76_9STRA</name>
<dbReference type="AlphaFoldDB" id="A0A1E7EV76"/>
<dbReference type="Pfam" id="PF00650">
    <property type="entry name" value="CRAL_TRIO"/>
    <property type="match status" value="1"/>
</dbReference>
<dbReference type="Gene3D" id="3.40.525.10">
    <property type="entry name" value="CRAL-TRIO lipid binding domain"/>
    <property type="match status" value="1"/>
</dbReference>
<evidence type="ECO:0000313" key="3">
    <source>
        <dbReference type="Proteomes" id="UP000095751"/>
    </source>
</evidence>
<dbReference type="Proteomes" id="UP000095751">
    <property type="component" value="Unassembled WGS sequence"/>
</dbReference>
<protein>
    <recommendedName>
        <fullName evidence="1">CRAL-TRIO domain-containing protein</fullName>
    </recommendedName>
</protein>